<evidence type="ECO:0000313" key="2">
    <source>
        <dbReference type="Proteomes" id="UP000324222"/>
    </source>
</evidence>
<accession>A0A5B7KIF3</accession>
<proteinExistence type="predicted"/>
<evidence type="ECO:0000313" key="1">
    <source>
        <dbReference type="EMBL" id="MPD04375.1"/>
    </source>
</evidence>
<dbReference type="Proteomes" id="UP000324222">
    <property type="component" value="Unassembled WGS sequence"/>
</dbReference>
<name>A0A5B7KIF3_PORTR</name>
<comment type="caution">
    <text evidence="1">The sequence shown here is derived from an EMBL/GenBank/DDBJ whole genome shotgun (WGS) entry which is preliminary data.</text>
</comment>
<gene>
    <name evidence="1" type="ORF">E2C01_100059</name>
</gene>
<dbReference type="AlphaFoldDB" id="A0A5B7KIF3"/>
<reference evidence="1 2" key="1">
    <citation type="submission" date="2019-05" db="EMBL/GenBank/DDBJ databases">
        <title>Another draft genome of Portunus trituberculatus and its Hox gene families provides insights of decapod evolution.</title>
        <authorList>
            <person name="Jeong J.-H."/>
            <person name="Song I."/>
            <person name="Kim S."/>
            <person name="Choi T."/>
            <person name="Kim D."/>
            <person name="Ryu S."/>
            <person name="Kim W."/>
        </authorList>
    </citation>
    <scope>NUCLEOTIDE SEQUENCE [LARGE SCALE GENOMIC DNA]</scope>
    <source>
        <tissue evidence="1">Muscle</tissue>
    </source>
</reference>
<organism evidence="1 2">
    <name type="scientific">Portunus trituberculatus</name>
    <name type="common">Swimming crab</name>
    <name type="synonym">Neptunus trituberculatus</name>
    <dbReference type="NCBI Taxonomy" id="210409"/>
    <lineage>
        <taxon>Eukaryota</taxon>
        <taxon>Metazoa</taxon>
        <taxon>Ecdysozoa</taxon>
        <taxon>Arthropoda</taxon>
        <taxon>Crustacea</taxon>
        <taxon>Multicrustacea</taxon>
        <taxon>Malacostraca</taxon>
        <taxon>Eumalacostraca</taxon>
        <taxon>Eucarida</taxon>
        <taxon>Decapoda</taxon>
        <taxon>Pleocyemata</taxon>
        <taxon>Brachyura</taxon>
        <taxon>Eubrachyura</taxon>
        <taxon>Portunoidea</taxon>
        <taxon>Portunidae</taxon>
        <taxon>Portuninae</taxon>
        <taxon>Portunus</taxon>
    </lineage>
</organism>
<dbReference type="EMBL" id="VSRR010140797">
    <property type="protein sequence ID" value="MPD04375.1"/>
    <property type="molecule type" value="Genomic_DNA"/>
</dbReference>
<keyword evidence="2" id="KW-1185">Reference proteome</keyword>
<protein>
    <submittedName>
        <fullName evidence="1">Uncharacterized protein</fullName>
    </submittedName>
</protein>
<sequence>MKGSGKSWRAVTWRSLVESGGKIAESQSLKRGDADEEMRRLEGCPACKSWKCCRRLMYAEGSSMKLGVKVNIGEKQEIACLRVACRGSVKNG</sequence>